<dbReference type="EMBL" id="DRZI01000254">
    <property type="protein sequence ID" value="HHP82183.1"/>
    <property type="molecule type" value="Genomic_DNA"/>
</dbReference>
<sequence>MFIRRKLQLIILNYVKGKGKTTDKELFEIIRKEHELSYQQFISLLMALEIEGFIELHYSKDSIIIVPKTQHRYSSE</sequence>
<proteinExistence type="predicted"/>
<comment type="caution">
    <text evidence="1">The sequence shown here is derived from an EMBL/GenBank/DDBJ whole genome shotgun (WGS) entry which is preliminary data.</text>
</comment>
<organism evidence="1">
    <name type="scientific">Ignisphaera aggregans</name>
    <dbReference type="NCBI Taxonomy" id="334771"/>
    <lineage>
        <taxon>Archaea</taxon>
        <taxon>Thermoproteota</taxon>
        <taxon>Thermoprotei</taxon>
        <taxon>Desulfurococcales</taxon>
        <taxon>Desulfurococcaceae</taxon>
        <taxon>Ignisphaera</taxon>
    </lineage>
</organism>
<protein>
    <submittedName>
        <fullName evidence="1">Uncharacterized protein</fullName>
    </submittedName>
</protein>
<accession>A0A7C5XIW8</accession>
<dbReference type="EMBL" id="DRUB01000029">
    <property type="protein sequence ID" value="HHR95486.1"/>
    <property type="molecule type" value="Genomic_DNA"/>
</dbReference>
<dbReference type="AlphaFoldDB" id="A0A7C5XIW8"/>
<evidence type="ECO:0000313" key="2">
    <source>
        <dbReference type="EMBL" id="HHR95486.1"/>
    </source>
</evidence>
<name>A0A7C5XIW8_9CREN</name>
<dbReference type="InterPro" id="IPR036390">
    <property type="entry name" value="WH_DNA-bd_sf"/>
</dbReference>
<gene>
    <name evidence="2" type="ORF">ENL47_01320</name>
    <name evidence="1" type="ORF">ENM84_05910</name>
</gene>
<evidence type="ECO:0000313" key="1">
    <source>
        <dbReference type="EMBL" id="HHP82183.1"/>
    </source>
</evidence>
<reference evidence="1" key="1">
    <citation type="journal article" date="2020" name="mSystems">
        <title>Genome- and Community-Level Interaction Insights into Carbon Utilization and Element Cycling Functions of Hydrothermarchaeota in Hydrothermal Sediment.</title>
        <authorList>
            <person name="Zhou Z."/>
            <person name="Liu Y."/>
            <person name="Xu W."/>
            <person name="Pan J."/>
            <person name="Luo Z.H."/>
            <person name="Li M."/>
        </authorList>
    </citation>
    <scope>NUCLEOTIDE SEQUENCE [LARGE SCALE GENOMIC DNA]</scope>
    <source>
        <strain evidence="2">SpSt-1</strain>
        <strain evidence="1">SpSt-1121</strain>
    </source>
</reference>
<dbReference type="SUPFAM" id="SSF46785">
    <property type="entry name" value="Winged helix' DNA-binding domain"/>
    <property type="match status" value="1"/>
</dbReference>